<dbReference type="AlphaFoldDB" id="A0A5C5GJT6"/>
<dbReference type="Proteomes" id="UP000314011">
    <property type="component" value="Unassembled WGS sequence"/>
</dbReference>
<proteinExistence type="predicted"/>
<name>A0A5C5GJT6_9RHOB</name>
<dbReference type="InterPro" id="IPR002937">
    <property type="entry name" value="Amino_oxidase"/>
</dbReference>
<dbReference type="GO" id="GO:0016491">
    <property type="term" value="F:oxidoreductase activity"/>
    <property type="evidence" value="ECO:0007669"/>
    <property type="project" value="InterPro"/>
</dbReference>
<evidence type="ECO:0000313" key="2">
    <source>
        <dbReference type="EMBL" id="TNY33716.1"/>
    </source>
</evidence>
<dbReference type="Pfam" id="PF01593">
    <property type="entry name" value="Amino_oxidase"/>
    <property type="match status" value="1"/>
</dbReference>
<comment type="caution">
    <text evidence="2">The sequence shown here is derived from an EMBL/GenBank/DDBJ whole genome shotgun (WGS) entry which is preliminary data.</text>
</comment>
<dbReference type="Gene3D" id="1.10.405.20">
    <property type="match status" value="1"/>
</dbReference>
<dbReference type="SUPFAM" id="SSF51905">
    <property type="entry name" value="FAD/NAD(P)-binding domain"/>
    <property type="match status" value="1"/>
</dbReference>
<evidence type="ECO:0000259" key="1">
    <source>
        <dbReference type="Pfam" id="PF01593"/>
    </source>
</evidence>
<gene>
    <name evidence="2" type="ORF">FHY64_10750</name>
</gene>
<keyword evidence="3" id="KW-1185">Reference proteome</keyword>
<reference evidence="2 3" key="1">
    <citation type="submission" date="2019-06" db="EMBL/GenBank/DDBJ databases">
        <title>Genome of new Rhodobacteraceae sp. SM1903.</title>
        <authorList>
            <person name="Ren X."/>
        </authorList>
    </citation>
    <scope>NUCLEOTIDE SEQUENCE [LARGE SCALE GENOMIC DNA]</scope>
    <source>
        <strain evidence="2 3">SM1903</strain>
    </source>
</reference>
<evidence type="ECO:0000313" key="3">
    <source>
        <dbReference type="Proteomes" id="UP000314011"/>
    </source>
</evidence>
<sequence length="432" mass="48180">MPFETGANAPRSIAVIGAGISGLGAAYALSGTHRVVLFEAEPRLGGHARTRTAGRGGDLLVDTGFIVFNYVNYPNLTKLFDEIGVPVRLSNMSFGASFDRGAFEFGLDGLGSLFAQPKNLFSPRYLKMLRDLLRFNREALEAAQDEGLTIEGLLQKLELGDWFRDRYLLPISGAIWSTEKEGILAFPARTLVQFFDNHNLLQSAGQHDWYTVEGGSAQYVSRLARVLEDRGVEIRTGTPVAGVRRNPIGVEVRGQGSEWEAFDEVVFATHSDDSLSMLEDPTAFEQHTLGAVRYQPNDIVLHGDESLMPRRKRAWASWVYTEEENRRPDRIELTYWMNSLQRWLKGENVFVTLNPNRPIDESLIWDQVTLRHPVFDNAAVAAQSQMRLANGCHHTWYCGAWMGHGFHEDGLASGLDVAERINERAVAGVAAE</sequence>
<dbReference type="InterPro" id="IPR036188">
    <property type="entry name" value="FAD/NAD-bd_sf"/>
</dbReference>
<dbReference type="InterPro" id="IPR050464">
    <property type="entry name" value="Zeta_carotene_desat/Oxidored"/>
</dbReference>
<dbReference type="Gene3D" id="3.50.50.60">
    <property type="entry name" value="FAD/NAD(P)-binding domain"/>
    <property type="match status" value="1"/>
</dbReference>
<dbReference type="RefSeq" id="WP_140194402.1">
    <property type="nucleotide sequence ID" value="NZ_CP065915.1"/>
</dbReference>
<accession>A0A5C5GJT6</accession>
<organism evidence="2 3">
    <name type="scientific">Pelagovum pacificum</name>
    <dbReference type="NCBI Taxonomy" id="2588711"/>
    <lineage>
        <taxon>Bacteria</taxon>
        <taxon>Pseudomonadati</taxon>
        <taxon>Pseudomonadota</taxon>
        <taxon>Alphaproteobacteria</taxon>
        <taxon>Rhodobacterales</taxon>
        <taxon>Paracoccaceae</taxon>
        <taxon>Pelagovum</taxon>
    </lineage>
</organism>
<dbReference type="PANTHER" id="PTHR42923">
    <property type="entry name" value="PROTOPORPHYRINOGEN OXIDASE"/>
    <property type="match status" value="1"/>
</dbReference>
<dbReference type="PANTHER" id="PTHR42923:SF17">
    <property type="entry name" value="AMINE OXIDASE DOMAIN-CONTAINING PROTEIN"/>
    <property type="match status" value="1"/>
</dbReference>
<dbReference type="OrthoDB" id="20837at2"/>
<dbReference type="EMBL" id="VFFF01000001">
    <property type="protein sequence ID" value="TNY33716.1"/>
    <property type="molecule type" value="Genomic_DNA"/>
</dbReference>
<protein>
    <submittedName>
        <fullName evidence="2">FAD-dependent oxidoreductase</fullName>
    </submittedName>
</protein>
<feature type="domain" description="Amine oxidase" evidence="1">
    <location>
        <begin position="20"/>
        <end position="281"/>
    </location>
</feature>